<evidence type="ECO:0008006" key="3">
    <source>
        <dbReference type="Google" id="ProtNLM"/>
    </source>
</evidence>
<dbReference type="RefSeq" id="WP_147714175.1">
    <property type="nucleotide sequence ID" value="NZ_VKAD01000001.1"/>
</dbReference>
<evidence type="ECO:0000313" key="1">
    <source>
        <dbReference type="EMBL" id="TXR54776.1"/>
    </source>
</evidence>
<evidence type="ECO:0000313" key="2">
    <source>
        <dbReference type="Proteomes" id="UP000321764"/>
    </source>
</evidence>
<reference evidence="1 2" key="1">
    <citation type="submission" date="2019-07" db="EMBL/GenBank/DDBJ databases">
        <title>Reinekea sp. strain SSH23 genome sequencing and assembly.</title>
        <authorList>
            <person name="Kim I."/>
        </authorList>
    </citation>
    <scope>NUCLEOTIDE SEQUENCE [LARGE SCALE GENOMIC DNA]</scope>
    <source>
        <strain evidence="1 2">SSH23</strain>
    </source>
</reference>
<keyword evidence="2" id="KW-1185">Reference proteome</keyword>
<proteinExistence type="predicted"/>
<sequence>MNPFQIIDLPGVVLPKNSGLSRKHVRSEERWTEHYLERYDQQTLFYDCVYVAKTKSFIITAPRFLNLWFVMRKHLYVNGKRFRGRIKRNTWQRCDQISFRAPADAKLSIQHPHFSTEITPRTSISELFAGLNCALAMNKNNQLSWIKDWVEYHVKAHGLEGVCIIDNGSTDYTKEQLLAELESIKGLKAATVLGADFPYGPSNWSSRFEISPRFLQTSMMNLVKRDLFSDARAVLSVDIDELVIKNTEQNVFDAAVNSFWGAISFREIKTYPAGDDGAAYSHRDHTLVKEDFNYGNTKWCVNGKGFINRFGWAVHRFGGGYFLLTETTDFNYLHCQATTTNWKKDRTTKDADLQLVESSVAKNAIATYLS</sequence>
<organism evidence="1 2">
    <name type="scientific">Reinekea thalattae</name>
    <dbReference type="NCBI Taxonomy" id="2593301"/>
    <lineage>
        <taxon>Bacteria</taxon>
        <taxon>Pseudomonadati</taxon>
        <taxon>Pseudomonadota</taxon>
        <taxon>Gammaproteobacteria</taxon>
        <taxon>Oceanospirillales</taxon>
        <taxon>Saccharospirillaceae</taxon>
        <taxon>Reinekea</taxon>
    </lineage>
</organism>
<dbReference type="Proteomes" id="UP000321764">
    <property type="component" value="Unassembled WGS sequence"/>
</dbReference>
<gene>
    <name evidence="1" type="ORF">FME95_09645</name>
</gene>
<dbReference type="EMBL" id="VKAD01000001">
    <property type="protein sequence ID" value="TXR54776.1"/>
    <property type="molecule type" value="Genomic_DNA"/>
</dbReference>
<dbReference type="AlphaFoldDB" id="A0A5C8ZCZ1"/>
<protein>
    <recommendedName>
        <fullName evidence="3">Glycosyltransferase family 92 protein</fullName>
    </recommendedName>
</protein>
<accession>A0A5C8ZCZ1</accession>
<comment type="caution">
    <text evidence="1">The sequence shown here is derived from an EMBL/GenBank/DDBJ whole genome shotgun (WGS) entry which is preliminary data.</text>
</comment>
<name>A0A5C8ZCZ1_9GAMM</name>
<dbReference type="OrthoDB" id="4405067at2"/>